<comment type="caution">
    <text evidence="1">The sequence shown here is derived from an EMBL/GenBank/DDBJ whole genome shotgun (WGS) entry which is preliminary data.</text>
</comment>
<accession>A0ABD1XP66</accession>
<gene>
    <name evidence="1" type="ORF">R1flu_029289</name>
</gene>
<name>A0ABD1XP66_9MARC</name>
<evidence type="ECO:0000313" key="1">
    <source>
        <dbReference type="EMBL" id="KAL2610716.1"/>
    </source>
</evidence>
<keyword evidence="2" id="KW-1185">Reference proteome</keyword>
<proteinExistence type="predicted"/>
<sequence length="71" mass="7895">MNLGPSGDGFPKVLDNAYARSVEEVLQYFRVDSISRTERSPGSGASSCLWFKCLGTWSSKQSYLWKMALPS</sequence>
<dbReference type="EMBL" id="JBHFFA010000008">
    <property type="protein sequence ID" value="KAL2610716.1"/>
    <property type="molecule type" value="Genomic_DNA"/>
</dbReference>
<dbReference type="AlphaFoldDB" id="A0ABD1XP66"/>
<evidence type="ECO:0000313" key="2">
    <source>
        <dbReference type="Proteomes" id="UP001605036"/>
    </source>
</evidence>
<dbReference type="Proteomes" id="UP001605036">
    <property type="component" value="Unassembled WGS sequence"/>
</dbReference>
<reference evidence="1 2" key="1">
    <citation type="submission" date="2024-09" db="EMBL/GenBank/DDBJ databases">
        <title>Chromosome-scale assembly of Riccia fluitans.</title>
        <authorList>
            <person name="Paukszto L."/>
            <person name="Sawicki J."/>
            <person name="Karawczyk K."/>
            <person name="Piernik-Szablinska J."/>
            <person name="Szczecinska M."/>
            <person name="Mazdziarz M."/>
        </authorList>
    </citation>
    <scope>NUCLEOTIDE SEQUENCE [LARGE SCALE GENOMIC DNA]</scope>
    <source>
        <strain evidence="1">Rf_01</strain>
        <tissue evidence="1">Aerial parts of the thallus</tissue>
    </source>
</reference>
<organism evidence="1 2">
    <name type="scientific">Riccia fluitans</name>
    <dbReference type="NCBI Taxonomy" id="41844"/>
    <lineage>
        <taxon>Eukaryota</taxon>
        <taxon>Viridiplantae</taxon>
        <taxon>Streptophyta</taxon>
        <taxon>Embryophyta</taxon>
        <taxon>Marchantiophyta</taxon>
        <taxon>Marchantiopsida</taxon>
        <taxon>Marchantiidae</taxon>
        <taxon>Marchantiales</taxon>
        <taxon>Ricciaceae</taxon>
        <taxon>Riccia</taxon>
    </lineage>
</organism>
<protein>
    <submittedName>
        <fullName evidence="1">Uncharacterized protein</fullName>
    </submittedName>
</protein>